<dbReference type="InterPro" id="IPR027417">
    <property type="entry name" value="P-loop_NTPase"/>
</dbReference>
<dbReference type="CDD" id="cd00200">
    <property type="entry name" value="WD40"/>
    <property type="match status" value="1"/>
</dbReference>
<evidence type="ECO:0000313" key="5">
    <source>
        <dbReference type="EMBL" id="KAF2730824.1"/>
    </source>
</evidence>
<feature type="repeat" description="WD" evidence="3">
    <location>
        <begin position="928"/>
        <end position="969"/>
    </location>
</feature>
<dbReference type="InterPro" id="IPR007111">
    <property type="entry name" value="NACHT_NTPase"/>
</dbReference>
<dbReference type="PROSITE" id="PS50082">
    <property type="entry name" value="WD_REPEATS_2"/>
    <property type="match status" value="8"/>
</dbReference>
<keyword evidence="2" id="KW-0677">Repeat</keyword>
<dbReference type="InterPro" id="IPR010730">
    <property type="entry name" value="HET"/>
</dbReference>
<dbReference type="Gene3D" id="3.40.50.300">
    <property type="entry name" value="P-loop containing nucleotide triphosphate hydrolases"/>
    <property type="match status" value="1"/>
</dbReference>
<evidence type="ECO:0000259" key="4">
    <source>
        <dbReference type="PROSITE" id="PS50837"/>
    </source>
</evidence>
<feature type="repeat" description="WD" evidence="3">
    <location>
        <begin position="1061"/>
        <end position="1091"/>
    </location>
</feature>
<protein>
    <submittedName>
        <fullName evidence="5">Beta transducin-like protein HET-D2Y</fullName>
    </submittedName>
</protein>
<evidence type="ECO:0000313" key="6">
    <source>
        <dbReference type="Proteomes" id="UP000799444"/>
    </source>
</evidence>
<feature type="repeat" description="WD" evidence="3">
    <location>
        <begin position="844"/>
        <end position="885"/>
    </location>
</feature>
<name>A0A9P4QQJ1_9PLEO</name>
<dbReference type="EMBL" id="ML996209">
    <property type="protein sequence ID" value="KAF2730824.1"/>
    <property type="molecule type" value="Genomic_DNA"/>
</dbReference>
<dbReference type="SMART" id="SM00320">
    <property type="entry name" value="WD40"/>
    <property type="match status" value="8"/>
</dbReference>
<dbReference type="Gene3D" id="2.130.10.10">
    <property type="entry name" value="YVTN repeat-like/Quinoprotein amine dehydrogenase"/>
    <property type="match status" value="4"/>
</dbReference>
<accession>A0A9P4QQJ1</accession>
<dbReference type="PROSITE" id="PS50837">
    <property type="entry name" value="NACHT"/>
    <property type="match status" value="1"/>
</dbReference>
<evidence type="ECO:0000256" key="1">
    <source>
        <dbReference type="ARBA" id="ARBA00022574"/>
    </source>
</evidence>
<keyword evidence="1 3" id="KW-0853">WD repeat</keyword>
<dbReference type="InterPro" id="IPR020472">
    <property type="entry name" value="WD40_PAC1"/>
</dbReference>
<dbReference type="PRINTS" id="PR00320">
    <property type="entry name" value="GPROTEINBRPT"/>
</dbReference>
<dbReference type="Pfam" id="PF24883">
    <property type="entry name" value="NPHP3_N"/>
    <property type="match status" value="1"/>
</dbReference>
<dbReference type="InterPro" id="IPR015943">
    <property type="entry name" value="WD40/YVTN_repeat-like_dom_sf"/>
</dbReference>
<sequence>MRLLQRSGTGRYRLTEAFSSNEAIPPYAILSHTWGADVNEVNFDDLTKDTGTDKPGYEKIRFCAEQSRQDGLDYFWIDTCCINKDNKAELSHALNSMFRWYRNAARCYVYLSDVSTAKHDVNGNLCEWESTFRSSRWFTRGWTLQELVAPRSVEFFSRQRKRLGDKYTLRQQIHEITTIPEEALQGKPLSQFSVNDRLSWIKDRKTKLEEDKAYSLLGIFDVFISPIYGEGAGRAFQRLLDEIGKLEKCTQDLHITDPRHDKARIEETKGGLLEDSYHWILDNPDFRRWQKESQGRLLWIKGEPGKGKTMLLCGIINELNKSMAETNLLSYFFCQAADPRINSATAVLRGLLFMLVNQQPSLISHLREKYDQIGKALFEDTNSWVALSEIFASIVQDVSLKMTHLVIDGLDECTTDLPKLLDFIVQTSSTSSRVKWIMSSRNWPDIEERLEQADNKVRLSLELNAESVSAAVRSYIKHNVSRLAQDKKYSDQTKQAVLNYLYHNANDTFLWAALVCQNLGKTSRLNVITKLKAFPPGLDSLYERMIQKINDSEDANLCRQALAIVAVVYRPITLQELTSLIEELDSIDKDLDSIREVVSLCGSLLTVRDGIIYFVHQSAKDFLLKKASDVIFPYGEEAVHYTVFSRSLLAMSNTLRRDIYRLRALGCPIEQIKIPKPDPLAASRYPSIYWIDHLCDWSSNPLSYDAGVLRSGGIVDKFMRKKYLYWLEVVSLCKSMSKGVVSMARLEALIKDGASISSTMEVVQDARRFIMYYKSAIENSPLQVYGALLFSPTCSVIRTLFENEEPQGIVIRPGMQDQWSNCLQTLEGHIYHVTSVAFSHDSTRLASADQVKSVAFSHDSTQLASGSDDGKVKVWDTRNGRCLQKLEGHSSWIISVAFSHDSTRLASACLDRTVKVWDVHSGQCLQTIEGHSSIATSVAFSPNSTLLASGSWDCTVKIWDPNNGMCLPTLEGHSTIVNSVAFSHDSTWLASGSVDCTVKVWNTRSVECLQTLEGHSGPVVSVVFSHDSTRLASRSEDRTVKVWNARSGECLSTLKGQSGAAFSPNSPQLASGSYDGAVKLWDARSGKCLQTFEGHSDTVYSVAFSQDSTQLASGSKDGKVKVWDTLNGRCLQTIKAHSKGVLSVTFSRDSTRLASASADGTAIVRNYRGDGYHFEGMVKVWDHRSGECLLTLKVDHVPHNISFDSSNKYLRTDIGVIDVSALRVSIPALTSAEPHIPQYQGVALSVDGAWIRYNLKNLLWLPSEYRASCSAVSGDVLAMGDGNGKVWMCTVQSSVS</sequence>
<feature type="domain" description="NACHT" evidence="4">
    <location>
        <begin position="296"/>
        <end position="517"/>
    </location>
</feature>
<dbReference type="PANTHER" id="PTHR44019:SF8">
    <property type="entry name" value="POC1 CENTRIOLAR PROTEIN HOMOLOG"/>
    <property type="match status" value="1"/>
</dbReference>
<dbReference type="InterPro" id="IPR050505">
    <property type="entry name" value="WDR55/POC1"/>
</dbReference>
<proteinExistence type="predicted"/>
<reference evidence="5" key="1">
    <citation type="journal article" date="2020" name="Stud. Mycol.">
        <title>101 Dothideomycetes genomes: a test case for predicting lifestyles and emergence of pathogens.</title>
        <authorList>
            <person name="Haridas S."/>
            <person name="Albert R."/>
            <person name="Binder M."/>
            <person name="Bloem J."/>
            <person name="Labutti K."/>
            <person name="Salamov A."/>
            <person name="Andreopoulos B."/>
            <person name="Baker S."/>
            <person name="Barry K."/>
            <person name="Bills G."/>
            <person name="Bluhm B."/>
            <person name="Cannon C."/>
            <person name="Castanera R."/>
            <person name="Culley D."/>
            <person name="Daum C."/>
            <person name="Ezra D."/>
            <person name="Gonzalez J."/>
            <person name="Henrissat B."/>
            <person name="Kuo A."/>
            <person name="Liang C."/>
            <person name="Lipzen A."/>
            <person name="Lutzoni F."/>
            <person name="Magnuson J."/>
            <person name="Mondo S."/>
            <person name="Nolan M."/>
            <person name="Ohm R."/>
            <person name="Pangilinan J."/>
            <person name="Park H.-J."/>
            <person name="Ramirez L."/>
            <person name="Alfaro M."/>
            <person name="Sun H."/>
            <person name="Tritt A."/>
            <person name="Yoshinaga Y."/>
            <person name="Zwiers L.-H."/>
            <person name="Turgeon B."/>
            <person name="Goodwin S."/>
            <person name="Spatafora J."/>
            <person name="Crous P."/>
            <person name="Grigoriev I."/>
        </authorList>
    </citation>
    <scope>NUCLEOTIDE SEQUENCE</scope>
    <source>
        <strain evidence="5">CBS 125425</strain>
    </source>
</reference>
<evidence type="ECO:0000256" key="2">
    <source>
        <dbReference type="ARBA" id="ARBA00022737"/>
    </source>
</evidence>
<dbReference type="PANTHER" id="PTHR44019">
    <property type="entry name" value="WD REPEAT-CONTAINING PROTEIN 55"/>
    <property type="match status" value="1"/>
</dbReference>
<dbReference type="InterPro" id="IPR054471">
    <property type="entry name" value="GPIID_WHD"/>
</dbReference>
<dbReference type="InterPro" id="IPR036322">
    <property type="entry name" value="WD40_repeat_dom_sf"/>
</dbReference>
<comment type="caution">
    <text evidence="5">The sequence shown here is derived from an EMBL/GenBank/DDBJ whole genome shotgun (WGS) entry which is preliminary data.</text>
</comment>
<feature type="repeat" description="WD" evidence="3">
    <location>
        <begin position="970"/>
        <end position="1011"/>
    </location>
</feature>
<dbReference type="Pfam" id="PF00400">
    <property type="entry name" value="WD40"/>
    <property type="match status" value="9"/>
</dbReference>
<dbReference type="SUPFAM" id="SSF52540">
    <property type="entry name" value="P-loop containing nucleoside triphosphate hydrolases"/>
    <property type="match status" value="1"/>
</dbReference>
<dbReference type="PROSITE" id="PS00678">
    <property type="entry name" value="WD_REPEATS_1"/>
    <property type="match status" value="4"/>
</dbReference>
<feature type="repeat" description="WD" evidence="3">
    <location>
        <begin position="886"/>
        <end position="927"/>
    </location>
</feature>
<dbReference type="FunFam" id="3.40.50.300:FF:001638">
    <property type="entry name" value="NACHT and WD40 domain protein"/>
    <property type="match status" value="1"/>
</dbReference>
<feature type="repeat" description="WD" evidence="3">
    <location>
        <begin position="1134"/>
        <end position="1164"/>
    </location>
</feature>
<feature type="repeat" description="WD" evidence="3">
    <location>
        <begin position="1092"/>
        <end position="1133"/>
    </location>
</feature>
<dbReference type="Pfam" id="PF06985">
    <property type="entry name" value="HET"/>
    <property type="match status" value="1"/>
</dbReference>
<dbReference type="OrthoDB" id="538223at2759"/>
<gene>
    <name evidence="5" type="ORF">EJ04DRAFT_545547</name>
</gene>
<dbReference type="SUPFAM" id="SSF50978">
    <property type="entry name" value="WD40 repeat-like"/>
    <property type="match status" value="2"/>
</dbReference>
<dbReference type="PROSITE" id="PS50294">
    <property type="entry name" value="WD_REPEATS_REGION"/>
    <property type="match status" value="6"/>
</dbReference>
<dbReference type="InterPro" id="IPR019775">
    <property type="entry name" value="WD40_repeat_CS"/>
</dbReference>
<dbReference type="Proteomes" id="UP000799444">
    <property type="component" value="Unassembled WGS sequence"/>
</dbReference>
<feature type="repeat" description="WD" evidence="3">
    <location>
        <begin position="1012"/>
        <end position="1053"/>
    </location>
</feature>
<organism evidence="5 6">
    <name type="scientific">Polyplosphaeria fusca</name>
    <dbReference type="NCBI Taxonomy" id="682080"/>
    <lineage>
        <taxon>Eukaryota</taxon>
        <taxon>Fungi</taxon>
        <taxon>Dikarya</taxon>
        <taxon>Ascomycota</taxon>
        <taxon>Pezizomycotina</taxon>
        <taxon>Dothideomycetes</taxon>
        <taxon>Pleosporomycetidae</taxon>
        <taxon>Pleosporales</taxon>
        <taxon>Tetraplosphaeriaceae</taxon>
        <taxon>Polyplosphaeria</taxon>
    </lineage>
</organism>
<dbReference type="InterPro" id="IPR056884">
    <property type="entry name" value="NPHP3-like_N"/>
</dbReference>
<dbReference type="Pfam" id="PF22939">
    <property type="entry name" value="WHD_GPIID"/>
    <property type="match status" value="1"/>
</dbReference>
<evidence type="ECO:0000256" key="3">
    <source>
        <dbReference type="PROSITE-ProRule" id="PRU00221"/>
    </source>
</evidence>
<dbReference type="InterPro" id="IPR001680">
    <property type="entry name" value="WD40_rpt"/>
</dbReference>
<keyword evidence="6" id="KW-1185">Reference proteome</keyword>